<dbReference type="NCBIfam" id="TIGR01084">
    <property type="entry name" value="mutY"/>
    <property type="match status" value="1"/>
</dbReference>
<gene>
    <name evidence="16" type="primary">mutY</name>
    <name evidence="16" type="ORF">ERCICUMA2628_115</name>
</gene>
<sequence length="356" mass="41623">MKGMSISKQVIDWYQSHGRHNLPWQIDKTLYTVWLSEVMLQQTSVKTVIPYFIRFRAYFPEIYHVAEAPVDKVLYFWSGLGYYARARNFHEAAKIILDKYSGIFPKTFFEIVNLPGIGRSTAGAILSLALGQHFPILDSNVKRVLSRYYGVVQSSNRRETEKHLWSISEKITPTKNVREFNQAIMDLGASLCKPLHPICTICPLNINCYAKIYNLFDYASKKEYKKTMPHHIKWLLVIQQGQEIWLDRRSSDGLWGGLFSFPQYNTEAELRLVLDKYKLNNFHIYFMEVIHHTFSHLHLDMIPIWVDLPISCEKINYGVVGCWYNLVQPPMIGIPAPVDRLLKKIFLFQHSMRKNK</sequence>
<dbReference type="GO" id="GO:0000701">
    <property type="term" value="F:purine-specific mismatch base pair DNA N-glycosylase activity"/>
    <property type="evidence" value="ECO:0007669"/>
    <property type="project" value="UniProtKB-EC"/>
</dbReference>
<dbReference type="SUPFAM" id="SSF48150">
    <property type="entry name" value="DNA-glycosylase"/>
    <property type="match status" value="1"/>
</dbReference>
<dbReference type="AlphaFoldDB" id="A0A451D1T2"/>
<feature type="domain" description="HhH-GPD" evidence="15">
    <location>
        <begin position="39"/>
        <end position="190"/>
    </location>
</feature>
<dbReference type="InterPro" id="IPR044298">
    <property type="entry name" value="MIG/MutY"/>
</dbReference>
<dbReference type="GO" id="GO:0046872">
    <property type="term" value="F:metal ion binding"/>
    <property type="evidence" value="ECO:0007669"/>
    <property type="project" value="UniProtKB-UniRule"/>
</dbReference>
<dbReference type="Gene3D" id="1.10.1670.10">
    <property type="entry name" value="Helix-hairpin-Helix base-excision DNA repair enzymes (C-terminal)"/>
    <property type="match status" value="1"/>
</dbReference>
<dbReference type="InterPro" id="IPR029119">
    <property type="entry name" value="MutY_C"/>
</dbReference>
<dbReference type="Proteomes" id="UP000294412">
    <property type="component" value="Chromosome"/>
</dbReference>
<dbReference type="CDD" id="cd00056">
    <property type="entry name" value="ENDO3c"/>
    <property type="match status" value="1"/>
</dbReference>
<evidence type="ECO:0000256" key="1">
    <source>
        <dbReference type="ARBA" id="ARBA00000843"/>
    </source>
</evidence>
<dbReference type="InterPro" id="IPR023170">
    <property type="entry name" value="HhH_base_excis_C"/>
</dbReference>
<dbReference type="SUPFAM" id="SSF55811">
    <property type="entry name" value="Nudix"/>
    <property type="match status" value="1"/>
</dbReference>
<dbReference type="EC" id="3.2.2.31" evidence="4 14"/>
<keyword evidence="10 14" id="KW-0408">Iron</keyword>
<evidence type="ECO:0000256" key="4">
    <source>
        <dbReference type="ARBA" id="ARBA00012045"/>
    </source>
</evidence>
<name>A0A451D1T2_9GAMM</name>
<accession>A0A451D1T2</accession>
<evidence type="ECO:0000256" key="9">
    <source>
        <dbReference type="ARBA" id="ARBA00022801"/>
    </source>
</evidence>
<comment type="catalytic activity">
    <reaction evidence="1 14">
        <text>Hydrolyzes free adenine bases from 7,8-dihydro-8-oxoguanine:adenine mismatched double-stranded DNA, leaving an apurinic site.</text>
        <dbReference type="EC" id="3.2.2.31"/>
    </reaction>
</comment>
<dbReference type="GO" id="GO:0006284">
    <property type="term" value="P:base-excision repair"/>
    <property type="evidence" value="ECO:0007669"/>
    <property type="project" value="UniProtKB-UniRule"/>
</dbReference>
<evidence type="ECO:0000256" key="11">
    <source>
        <dbReference type="ARBA" id="ARBA00023014"/>
    </source>
</evidence>
<dbReference type="Pfam" id="PF00633">
    <property type="entry name" value="HHH"/>
    <property type="match status" value="1"/>
</dbReference>
<evidence type="ECO:0000256" key="2">
    <source>
        <dbReference type="ARBA" id="ARBA00002933"/>
    </source>
</evidence>
<dbReference type="InterPro" id="IPR011257">
    <property type="entry name" value="DNA_glycosylase"/>
</dbReference>
<proteinExistence type="inferred from homology"/>
<dbReference type="Pfam" id="PF14815">
    <property type="entry name" value="NUDIX_4"/>
    <property type="match status" value="1"/>
</dbReference>
<dbReference type="OrthoDB" id="9802365at2"/>
<evidence type="ECO:0000313" key="16">
    <source>
        <dbReference type="EMBL" id="VFP79564.1"/>
    </source>
</evidence>
<dbReference type="InterPro" id="IPR004036">
    <property type="entry name" value="Endonuclease-III-like_CS2"/>
</dbReference>
<keyword evidence="6" id="KW-0004">4Fe-4S</keyword>
<dbReference type="PANTHER" id="PTHR42944">
    <property type="entry name" value="ADENINE DNA GLYCOSYLASE"/>
    <property type="match status" value="1"/>
</dbReference>
<evidence type="ECO:0000256" key="10">
    <source>
        <dbReference type="ARBA" id="ARBA00023004"/>
    </source>
</evidence>
<keyword evidence="9 16" id="KW-0378">Hydrolase</keyword>
<dbReference type="InterPro" id="IPR000445">
    <property type="entry name" value="HhH_motif"/>
</dbReference>
<dbReference type="EMBL" id="LR217703">
    <property type="protein sequence ID" value="VFP79564.1"/>
    <property type="molecule type" value="Genomic_DNA"/>
</dbReference>
<evidence type="ECO:0000256" key="13">
    <source>
        <dbReference type="ARBA" id="ARBA00023295"/>
    </source>
</evidence>
<dbReference type="Pfam" id="PF00730">
    <property type="entry name" value="HhH-GPD"/>
    <property type="match status" value="1"/>
</dbReference>
<organism evidence="16 17">
    <name type="scientific">Candidatus Erwinia haradaeae</name>
    <dbReference type="NCBI Taxonomy" id="1922217"/>
    <lineage>
        <taxon>Bacteria</taxon>
        <taxon>Pseudomonadati</taxon>
        <taxon>Pseudomonadota</taxon>
        <taxon>Gammaproteobacteria</taxon>
        <taxon>Enterobacterales</taxon>
        <taxon>Erwiniaceae</taxon>
        <taxon>Erwinia</taxon>
    </lineage>
</organism>
<dbReference type="CDD" id="cd03431">
    <property type="entry name" value="NUDIX_DNA_Glycosylase_C-MutY"/>
    <property type="match status" value="1"/>
</dbReference>
<evidence type="ECO:0000259" key="15">
    <source>
        <dbReference type="SMART" id="SM00478"/>
    </source>
</evidence>
<protein>
    <recommendedName>
        <fullName evidence="5 14">Adenine DNA glycosylase</fullName>
        <ecNumber evidence="4 14">3.2.2.31</ecNumber>
    </recommendedName>
</protein>
<dbReference type="GO" id="GO:0032357">
    <property type="term" value="F:oxidized purine DNA binding"/>
    <property type="evidence" value="ECO:0007669"/>
    <property type="project" value="TreeGrafter"/>
</dbReference>
<dbReference type="InterPro" id="IPR015797">
    <property type="entry name" value="NUDIX_hydrolase-like_dom_sf"/>
</dbReference>
<dbReference type="PANTHER" id="PTHR42944:SF1">
    <property type="entry name" value="ADENINE DNA GLYCOSYLASE"/>
    <property type="match status" value="1"/>
</dbReference>
<keyword evidence="13 14" id="KW-0326">Glycosidase</keyword>
<dbReference type="GO" id="GO:0051539">
    <property type="term" value="F:4 iron, 4 sulfur cluster binding"/>
    <property type="evidence" value="ECO:0007669"/>
    <property type="project" value="UniProtKB-UniRule"/>
</dbReference>
<comment type="function">
    <text evidence="2">Adenine glycosylase active on G-A mispairs. MutY also corrects error-prone DNA synthesis past GO lesions which are due to the oxidatively damaged form of guanine: 7,8-dihydro-8-oxoguanine (8-oxo-dGTP).</text>
</comment>
<dbReference type="InterPro" id="IPR003265">
    <property type="entry name" value="HhH-GPD_domain"/>
</dbReference>
<evidence type="ECO:0000256" key="5">
    <source>
        <dbReference type="ARBA" id="ARBA00022023"/>
    </source>
</evidence>
<dbReference type="GO" id="GO:0034039">
    <property type="term" value="F:8-oxo-7,8-dihydroguanine DNA N-glycosylase activity"/>
    <property type="evidence" value="ECO:0007669"/>
    <property type="project" value="TreeGrafter"/>
</dbReference>
<evidence type="ECO:0000256" key="7">
    <source>
        <dbReference type="ARBA" id="ARBA00022723"/>
    </source>
</evidence>
<keyword evidence="8 14" id="KW-0227">DNA damage</keyword>
<dbReference type="RefSeq" id="WP_157993361.1">
    <property type="nucleotide sequence ID" value="NZ_LR217703.1"/>
</dbReference>
<evidence type="ECO:0000256" key="3">
    <source>
        <dbReference type="ARBA" id="ARBA00008343"/>
    </source>
</evidence>
<keyword evidence="7" id="KW-0479">Metal-binding</keyword>
<dbReference type="Gene3D" id="1.10.340.30">
    <property type="entry name" value="Hypothetical protein, domain 2"/>
    <property type="match status" value="1"/>
</dbReference>
<evidence type="ECO:0000256" key="12">
    <source>
        <dbReference type="ARBA" id="ARBA00023204"/>
    </source>
</evidence>
<reference evidence="16 17" key="1">
    <citation type="submission" date="2019-02" db="EMBL/GenBank/DDBJ databases">
        <authorList>
            <person name="Manzano-Marin A."/>
            <person name="Manzano-Marin A."/>
        </authorList>
    </citation>
    <scope>NUCLEOTIDE SEQUENCE [LARGE SCALE GENOMIC DNA]</scope>
    <source>
        <strain evidence="16 17">ErCicuneomaculata</strain>
    </source>
</reference>
<dbReference type="NCBIfam" id="NF008132">
    <property type="entry name" value="PRK10880.1"/>
    <property type="match status" value="1"/>
</dbReference>
<keyword evidence="11" id="KW-0411">Iron-sulfur</keyword>
<comment type="cofactor">
    <cofactor evidence="14">
        <name>[4Fe-4S] cluster</name>
        <dbReference type="ChEBI" id="CHEBI:49883"/>
    </cofactor>
    <text evidence="14">Binds 1 [4Fe-4S] cluster.</text>
</comment>
<evidence type="ECO:0000256" key="6">
    <source>
        <dbReference type="ARBA" id="ARBA00022485"/>
    </source>
</evidence>
<evidence type="ECO:0000313" key="17">
    <source>
        <dbReference type="Proteomes" id="UP000294412"/>
    </source>
</evidence>
<dbReference type="PROSITE" id="PS01155">
    <property type="entry name" value="ENDONUCLEASE_III_2"/>
    <property type="match status" value="1"/>
</dbReference>
<dbReference type="GO" id="GO:0035485">
    <property type="term" value="F:adenine/guanine mispair binding"/>
    <property type="evidence" value="ECO:0007669"/>
    <property type="project" value="TreeGrafter"/>
</dbReference>
<dbReference type="SMART" id="SM00478">
    <property type="entry name" value="ENDO3c"/>
    <property type="match status" value="1"/>
</dbReference>
<dbReference type="Gene3D" id="3.90.79.10">
    <property type="entry name" value="Nucleoside Triphosphate Pyrophosphohydrolase"/>
    <property type="match status" value="1"/>
</dbReference>
<evidence type="ECO:0000256" key="14">
    <source>
        <dbReference type="RuleBase" id="RU365096"/>
    </source>
</evidence>
<keyword evidence="12" id="KW-0234">DNA repair</keyword>
<dbReference type="InterPro" id="IPR005760">
    <property type="entry name" value="A/G_AdeGlyc_MutY"/>
</dbReference>
<evidence type="ECO:0000256" key="8">
    <source>
        <dbReference type="ARBA" id="ARBA00022763"/>
    </source>
</evidence>
<comment type="similarity">
    <text evidence="3 14">Belongs to the Nth/MutY family.</text>
</comment>
<dbReference type="GO" id="GO:0006298">
    <property type="term" value="P:mismatch repair"/>
    <property type="evidence" value="ECO:0007669"/>
    <property type="project" value="TreeGrafter"/>
</dbReference>